<reference evidence="1" key="1">
    <citation type="submission" date="2020-05" db="EMBL/GenBank/DDBJ databases">
        <authorList>
            <person name="Chiriac C."/>
            <person name="Salcher M."/>
            <person name="Ghai R."/>
            <person name="Kavagutti S V."/>
        </authorList>
    </citation>
    <scope>NUCLEOTIDE SEQUENCE</scope>
</reference>
<proteinExistence type="predicted"/>
<evidence type="ECO:0000313" key="1">
    <source>
        <dbReference type="EMBL" id="CAB4241911.1"/>
    </source>
</evidence>
<protein>
    <submittedName>
        <fullName evidence="1">Uncharacterized protein</fullName>
    </submittedName>
</protein>
<organism evidence="1">
    <name type="scientific">uncultured Caudovirales phage</name>
    <dbReference type="NCBI Taxonomy" id="2100421"/>
    <lineage>
        <taxon>Viruses</taxon>
        <taxon>Duplodnaviria</taxon>
        <taxon>Heunggongvirae</taxon>
        <taxon>Uroviricota</taxon>
        <taxon>Caudoviricetes</taxon>
        <taxon>Peduoviridae</taxon>
        <taxon>Maltschvirus</taxon>
        <taxon>Maltschvirus maltsch</taxon>
    </lineage>
</organism>
<sequence>MLDVFFITMGEEGSEANWQRLLQFAPNAKRVDNVKGLYNVHKACAELSLTDNFYVVDADAWIVDGFKFMWEPDPNTLHWGIPETECVSVWASYNPVNKLEYGYGGVKLFPRKPFLEKRSWELDLSTTIGRSVISKEQVSCETRFNATPESAWIGAFRECAKLASLSMIKSRVRRAITKQNAELAELAEFTNAQEWDDNKKANYRKSRSVLIVDRYKVEQDIFSYWGEIEECSQRRLTWCITGWDKGNGQYAILGAQAGAKFGLQFSDDTKTMNLINDWDWLKKEFKNVNV</sequence>
<gene>
    <name evidence="1" type="ORF">UFOVP71_449</name>
</gene>
<dbReference type="EMBL" id="LR797824">
    <property type="protein sequence ID" value="CAB4241911.1"/>
    <property type="molecule type" value="Genomic_DNA"/>
</dbReference>
<name>A0A6J5TBB5_9CAUD</name>
<accession>A0A6J5TBB5</accession>